<dbReference type="AlphaFoldDB" id="A0A4Z0MTB4"/>
<gene>
    <name evidence="1" type="ORF">EU557_01490</name>
</gene>
<comment type="caution">
    <text evidence="1">The sequence shown here is derived from an EMBL/GenBank/DDBJ whole genome shotgun (WGS) entry which is preliminary data.</text>
</comment>
<accession>A0A4Z0MTB4</accession>
<name>A0A4Z0MTB4_9BACT</name>
<sequence>MVRDVWYINSGSFEQPQQFEVTPDGDAEIIFHIGGGCTVLTPDGLQPLPSPFQMGLLKDHPSPSSVA</sequence>
<keyword evidence="2" id="KW-1185">Reference proteome</keyword>
<dbReference type="Proteomes" id="UP000298284">
    <property type="component" value="Unassembled WGS sequence"/>
</dbReference>
<organism evidence="1 2">
    <name type="scientific">Hymenobacter wooponensis</name>
    <dbReference type="NCBI Taxonomy" id="1525360"/>
    <lineage>
        <taxon>Bacteria</taxon>
        <taxon>Pseudomonadati</taxon>
        <taxon>Bacteroidota</taxon>
        <taxon>Cytophagia</taxon>
        <taxon>Cytophagales</taxon>
        <taxon>Hymenobacteraceae</taxon>
        <taxon>Hymenobacter</taxon>
    </lineage>
</organism>
<reference evidence="1 2" key="1">
    <citation type="submission" date="2019-04" db="EMBL/GenBank/DDBJ databases">
        <authorList>
            <person name="Feng G."/>
            <person name="Zhang J."/>
            <person name="Zhu H."/>
        </authorList>
    </citation>
    <scope>NUCLEOTIDE SEQUENCE [LARGE SCALE GENOMIC DNA]</scope>
    <source>
        <strain evidence="1 2">JCM 19491</strain>
    </source>
</reference>
<evidence type="ECO:0000313" key="1">
    <source>
        <dbReference type="EMBL" id="TGD82487.1"/>
    </source>
</evidence>
<dbReference type="EMBL" id="SRKZ01000001">
    <property type="protein sequence ID" value="TGD82487.1"/>
    <property type="molecule type" value="Genomic_DNA"/>
</dbReference>
<dbReference type="OrthoDB" id="635259at2"/>
<protein>
    <submittedName>
        <fullName evidence="1">Uncharacterized protein</fullName>
    </submittedName>
</protein>
<evidence type="ECO:0000313" key="2">
    <source>
        <dbReference type="Proteomes" id="UP000298284"/>
    </source>
</evidence>
<dbReference type="RefSeq" id="WP_135528649.1">
    <property type="nucleotide sequence ID" value="NZ_SRKZ01000001.1"/>
</dbReference>
<proteinExistence type="predicted"/>